<dbReference type="Proteomes" id="UP000288805">
    <property type="component" value="Unassembled WGS sequence"/>
</dbReference>
<evidence type="ECO:0000313" key="3">
    <source>
        <dbReference type="Proteomes" id="UP000288805"/>
    </source>
</evidence>
<protein>
    <submittedName>
        <fullName evidence="2">Uncharacterized protein</fullName>
    </submittedName>
</protein>
<sequence length="94" mass="10458">MAQNSSSQVSSSGAPRVESKLNPFAEERKYGDCIERVDVQSKALDKGPPLFGTMVFKSSAMPGMILRGKNDAKFTINGSTLWCKKYQARKNQRR</sequence>
<evidence type="ECO:0000256" key="1">
    <source>
        <dbReference type="SAM" id="MobiDB-lite"/>
    </source>
</evidence>
<proteinExistence type="predicted"/>
<dbReference type="PANTHER" id="PTHR33527">
    <property type="entry name" value="OS07G0274300 PROTEIN"/>
    <property type="match status" value="1"/>
</dbReference>
<evidence type="ECO:0000313" key="2">
    <source>
        <dbReference type="EMBL" id="RVW81337.1"/>
    </source>
</evidence>
<reference evidence="2 3" key="1">
    <citation type="journal article" date="2018" name="PLoS Genet.">
        <title>Population sequencing reveals clonal diversity and ancestral inbreeding in the grapevine cultivar Chardonnay.</title>
        <authorList>
            <person name="Roach M.J."/>
            <person name="Johnson D.L."/>
            <person name="Bohlmann J."/>
            <person name="van Vuuren H.J."/>
            <person name="Jones S.J."/>
            <person name="Pretorius I.S."/>
            <person name="Schmidt S.A."/>
            <person name="Borneman A.R."/>
        </authorList>
    </citation>
    <scope>NUCLEOTIDE SEQUENCE [LARGE SCALE GENOMIC DNA]</scope>
    <source>
        <strain evidence="3">cv. Chardonnay</strain>
        <tissue evidence="2">Leaf</tissue>
    </source>
</reference>
<feature type="compositionally biased region" description="Low complexity" evidence="1">
    <location>
        <begin position="1"/>
        <end position="12"/>
    </location>
</feature>
<dbReference type="PANTHER" id="PTHR33527:SF45">
    <property type="entry name" value="RRM DOMAIN-CONTAINING PROTEIN"/>
    <property type="match status" value="1"/>
</dbReference>
<organism evidence="2 3">
    <name type="scientific">Vitis vinifera</name>
    <name type="common">Grape</name>
    <dbReference type="NCBI Taxonomy" id="29760"/>
    <lineage>
        <taxon>Eukaryota</taxon>
        <taxon>Viridiplantae</taxon>
        <taxon>Streptophyta</taxon>
        <taxon>Embryophyta</taxon>
        <taxon>Tracheophyta</taxon>
        <taxon>Spermatophyta</taxon>
        <taxon>Magnoliopsida</taxon>
        <taxon>eudicotyledons</taxon>
        <taxon>Gunneridae</taxon>
        <taxon>Pentapetalae</taxon>
        <taxon>rosids</taxon>
        <taxon>Vitales</taxon>
        <taxon>Vitaceae</taxon>
        <taxon>Viteae</taxon>
        <taxon>Vitis</taxon>
    </lineage>
</organism>
<gene>
    <name evidence="2" type="ORF">CK203_038066</name>
</gene>
<dbReference type="EMBL" id="QGNW01000254">
    <property type="protein sequence ID" value="RVW81337.1"/>
    <property type="molecule type" value="Genomic_DNA"/>
</dbReference>
<accession>A0A438HA57</accession>
<name>A0A438HA57_VITVI</name>
<comment type="caution">
    <text evidence="2">The sequence shown here is derived from an EMBL/GenBank/DDBJ whole genome shotgun (WGS) entry which is preliminary data.</text>
</comment>
<dbReference type="AlphaFoldDB" id="A0A438HA57"/>
<feature type="region of interest" description="Disordered" evidence="1">
    <location>
        <begin position="1"/>
        <end position="23"/>
    </location>
</feature>